<accession>A0A1Y5FD43</accession>
<gene>
    <name evidence="2" type="ORF">A9Q84_11170</name>
</gene>
<comment type="caution">
    <text evidence="2">The sequence shown here is derived from an EMBL/GenBank/DDBJ whole genome shotgun (WGS) entry which is preliminary data.</text>
</comment>
<dbReference type="Pfam" id="PF12680">
    <property type="entry name" value="SnoaL_2"/>
    <property type="match status" value="1"/>
</dbReference>
<evidence type="ECO:0000259" key="1">
    <source>
        <dbReference type="Pfam" id="PF12680"/>
    </source>
</evidence>
<dbReference type="InterPro" id="IPR037401">
    <property type="entry name" value="SnoaL-like"/>
</dbReference>
<dbReference type="SUPFAM" id="SSF54427">
    <property type="entry name" value="NTF2-like"/>
    <property type="match status" value="1"/>
</dbReference>
<organism evidence="2 3">
    <name type="scientific">Halobacteriovorax marinus</name>
    <dbReference type="NCBI Taxonomy" id="97084"/>
    <lineage>
        <taxon>Bacteria</taxon>
        <taxon>Pseudomonadati</taxon>
        <taxon>Bdellovibrionota</taxon>
        <taxon>Bacteriovoracia</taxon>
        <taxon>Bacteriovoracales</taxon>
        <taxon>Halobacteriovoraceae</taxon>
        <taxon>Halobacteriovorax</taxon>
    </lineage>
</organism>
<evidence type="ECO:0000313" key="3">
    <source>
        <dbReference type="Proteomes" id="UP000196531"/>
    </source>
</evidence>
<dbReference type="AlphaFoldDB" id="A0A1Y5FD43"/>
<protein>
    <recommendedName>
        <fullName evidence="1">SnoaL-like domain-containing protein</fullName>
    </recommendedName>
</protein>
<evidence type="ECO:0000313" key="2">
    <source>
        <dbReference type="EMBL" id="OUR96889.1"/>
    </source>
</evidence>
<feature type="domain" description="SnoaL-like" evidence="1">
    <location>
        <begin position="7"/>
        <end position="106"/>
    </location>
</feature>
<reference evidence="3" key="1">
    <citation type="journal article" date="2017" name="Proc. Natl. Acad. Sci. U.S.A.">
        <title>Simulation of Deepwater Horizon oil plume reveals substrate specialization within a complex community of hydrocarbon-degraders.</title>
        <authorList>
            <person name="Hu P."/>
            <person name="Dubinsky E.A."/>
            <person name="Probst A.J."/>
            <person name="Wang J."/>
            <person name="Sieber C.M.K."/>
            <person name="Tom L.M."/>
            <person name="Gardinali P."/>
            <person name="Banfield J.F."/>
            <person name="Atlas R.M."/>
            <person name="Andersen G.L."/>
        </authorList>
    </citation>
    <scope>NUCLEOTIDE SEQUENCE [LARGE SCALE GENOMIC DNA]</scope>
</reference>
<dbReference type="Gene3D" id="3.10.450.50">
    <property type="match status" value="1"/>
</dbReference>
<name>A0A1Y5FD43_9BACT</name>
<dbReference type="Proteomes" id="UP000196531">
    <property type="component" value="Unassembled WGS sequence"/>
</dbReference>
<dbReference type="EMBL" id="MAAO01000006">
    <property type="protein sequence ID" value="OUR96889.1"/>
    <property type="molecule type" value="Genomic_DNA"/>
</dbReference>
<dbReference type="InterPro" id="IPR032710">
    <property type="entry name" value="NTF2-like_dom_sf"/>
</dbReference>
<sequence length="117" mass="13141">MDYVKLVKELYQHVDNLDLNGLETLMAEDVHFRLGNFDSVNGVNDVLVANKSFFGSIKGMRHTFDKFWVQGSEVICNGSVDYIRLDGSGHSITFVTILKFNGQKISNYLVYADVSGL</sequence>
<proteinExistence type="predicted"/>